<comment type="subcellular location">
    <subcellularLocation>
        <location evidence="1">Cell membrane</location>
        <topology evidence="1">Multi-pass membrane protein</topology>
    </subcellularLocation>
</comment>
<dbReference type="GeneID" id="78396828"/>
<dbReference type="STRING" id="481446.NIT7645_01439"/>
<dbReference type="AlphaFoldDB" id="A0A0H5CWL8"/>
<dbReference type="GO" id="GO:0005886">
    <property type="term" value="C:plasma membrane"/>
    <property type="evidence" value="ECO:0007669"/>
    <property type="project" value="UniProtKB-SubCell"/>
</dbReference>
<dbReference type="EMBL" id="CVRL01000002">
    <property type="protein sequence ID" value="CRL09402.1"/>
    <property type="molecule type" value="Genomic_DNA"/>
</dbReference>
<dbReference type="InterPro" id="IPR001123">
    <property type="entry name" value="LeuE-type"/>
</dbReference>
<proteinExistence type="predicted"/>
<feature type="transmembrane region" description="Helical" evidence="6">
    <location>
        <begin position="37"/>
        <end position="61"/>
    </location>
</feature>
<evidence type="ECO:0000256" key="4">
    <source>
        <dbReference type="ARBA" id="ARBA00022989"/>
    </source>
</evidence>
<gene>
    <name evidence="7" type="primary">rhtC</name>
    <name evidence="7" type="ORF">NIT7321_00231</name>
</gene>
<dbReference type="Proteomes" id="UP000043764">
    <property type="component" value="Unassembled WGS sequence"/>
</dbReference>
<keyword evidence="5 6" id="KW-0472">Membrane</keyword>
<dbReference type="PANTHER" id="PTHR30086">
    <property type="entry name" value="ARGININE EXPORTER PROTEIN ARGO"/>
    <property type="match status" value="1"/>
</dbReference>
<evidence type="ECO:0000256" key="6">
    <source>
        <dbReference type="SAM" id="Phobius"/>
    </source>
</evidence>
<accession>A0A0H5CWL8</accession>
<name>A0A0H5CWL8_9RHOB</name>
<feature type="transmembrane region" description="Helical" evidence="6">
    <location>
        <begin position="68"/>
        <end position="88"/>
    </location>
</feature>
<dbReference type="OrthoDB" id="9804822at2"/>
<evidence type="ECO:0000256" key="1">
    <source>
        <dbReference type="ARBA" id="ARBA00004651"/>
    </source>
</evidence>
<keyword evidence="4 6" id="KW-1133">Transmembrane helix</keyword>
<dbReference type="GO" id="GO:0015171">
    <property type="term" value="F:amino acid transmembrane transporter activity"/>
    <property type="evidence" value="ECO:0007669"/>
    <property type="project" value="TreeGrafter"/>
</dbReference>
<evidence type="ECO:0000313" key="7">
    <source>
        <dbReference type="EMBL" id="CRL09402.1"/>
    </source>
</evidence>
<sequence>MTFAAFTASVLLCFMAAISPGPAVLMAARVGLARGWRSGLALAVGIGTGAIMWAGAALFGLNLLFDYAPFLLTLLKIGGAAFLIYMAWNMWRHASEPMSEESDARLPQTAFAAFRLGILTQMSNPKPAAFFGAVFVGTVPEDSSALALAALLFCIFLGEVTWNTFVARIFSFEKTRRGYINLKHVIDRIFGGLLAALGVKIAAV</sequence>
<protein>
    <submittedName>
        <fullName evidence="7">Threonine efflux protein</fullName>
    </submittedName>
</protein>
<keyword evidence="3 6" id="KW-0812">Transmembrane</keyword>
<organism evidence="7 8">
    <name type="scientific">Phaeobacter italicus</name>
    <dbReference type="NCBI Taxonomy" id="481446"/>
    <lineage>
        <taxon>Bacteria</taxon>
        <taxon>Pseudomonadati</taxon>
        <taxon>Pseudomonadota</taxon>
        <taxon>Alphaproteobacteria</taxon>
        <taxon>Rhodobacterales</taxon>
        <taxon>Roseobacteraceae</taxon>
        <taxon>Phaeobacter</taxon>
    </lineage>
</organism>
<evidence type="ECO:0000256" key="3">
    <source>
        <dbReference type="ARBA" id="ARBA00022692"/>
    </source>
</evidence>
<feature type="transmembrane region" description="Helical" evidence="6">
    <location>
        <begin position="145"/>
        <end position="165"/>
    </location>
</feature>
<dbReference type="Pfam" id="PF01810">
    <property type="entry name" value="LysE"/>
    <property type="match status" value="1"/>
</dbReference>
<dbReference type="RefSeq" id="WP_008559331.1">
    <property type="nucleotide sequence ID" value="NZ_BSKQ01000001.1"/>
</dbReference>
<keyword evidence="8" id="KW-1185">Reference proteome</keyword>
<dbReference type="PANTHER" id="PTHR30086:SF21">
    <property type="entry name" value="TRANSPORT PROTEIN"/>
    <property type="match status" value="1"/>
</dbReference>
<evidence type="ECO:0000313" key="8">
    <source>
        <dbReference type="Proteomes" id="UP000043764"/>
    </source>
</evidence>
<evidence type="ECO:0000256" key="5">
    <source>
        <dbReference type="ARBA" id="ARBA00023136"/>
    </source>
</evidence>
<keyword evidence="2" id="KW-1003">Cell membrane</keyword>
<reference evidence="7 8" key="1">
    <citation type="submission" date="2015-05" db="EMBL/GenBank/DDBJ databases">
        <authorList>
            <person name="Rodrigo-Torres Lidia"/>
            <person name="Arahal R.David."/>
        </authorList>
    </citation>
    <scope>NUCLEOTIDE SEQUENCE [LARGE SCALE GENOMIC DNA]</scope>
    <source>
        <strain evidence="7 8">CECT 7321</strain>
    </source>
</reference>
<evidence type="ECO:0000256" key="2">
    <source>
        <dbReference type="ARBA" id="ARBA00022475"/>
    </source>
</evidence>